<dbReference type="Proteomes" id="UP000887579">
    <property type="component" value="Unplaced"/>
</dbReference>
<proteinExistence type="predicted"/>
<organism evidence="1 2">
    <name type="scientific">Panagrolaimus sp. ES5</name>
    <dbReference type="NCBI Taxonomy" id="591445"/>
    <lineage>
        <taxon>Eukaryota</taxon>
        <taxon>Metazoa</taxon>
        <taxon>Ecdysozoa</taxon>
        <taxon>Nematoda</taxon>
        <taxon>Chromadorea</taxon>
        <taxon>Rhabditida</taxon>
        <taxon>Tylenchina</taxon>
        <taxon>Panagrolaimomorpha</taxon>
        <taxon>Panagrolaimoidea</taxon>
        <taxon>Panagrolaimidae</taxon>
        <taxon>Panagrolaimus</taxon>
    </lineage>
</organism>
<evidence type="ECO:0000313" key="1">
    <source>
        <dbReference type="Proteomes" id="UP000887579"/>
    </source>
</evidence>
<accession>A0AC34FYQ4</accession>
<dbReference type="WBParaSite" id="ES5_v2.g22423.t1">
    <property type="protein sequence ID" value="ES5_v2.g22423.t1"/>
    <property type="gene ID" value="ES5_v2.g22423"/>
</dbReference>
<protein>
    <submittedName>
        <fullName evidence="2">Uncharacterized protein</fullName>
    </submittedName>
</protein>
<reference evidence="2" key="1">
    <citation type="submission" date="2022-11" db="UniProtKB">
        <authorList>
            <consortium name="WormBaseParasite"/>
        </authorList>
    </citation>
    <scope>IDENTIFICATION</scope>
</reference>
<name>A0AC34FYQ4_9BILA</name>
<evidence type="ECO:0000313" key="2">
    <source>
        <dbReference type="WBParaSite" id="ES5_v2.g22423.t1"/>
    </source>
</evidence>
<sequence length="368" mass="43261">MLRFNFVLGFLFSTLLFFGGFSNGASNLPKVHQNVSGIEFDVELNEDIIYYSEPGFAQTKISYCRFLDPATNECEAGQISKWADLTTVFGRDAPYVPEFVTKIDMALLNPLKPNDFKVDVLTFGFPTYSMYLNNYPWFKASVFVGDANPDTESTGFSVYLEDSLKYCYNVRPQILVNEEHLNLNLFYNQKELKYLYYFFKKDQYICSLTFKYQEWFKGKAIPQQKYIFPIAHAIIDNFPTVNYAPDFFCIDALYGTFVSLYWNQQSNSLHFDENVLVDIFSKKFDKQFPPTFNSYGRQVFVYFRRPSEDRIFNGLWKNETEYDVHFEPITGTTLRKIWRAKKEYIQIDEPVGKYGGKYLFKLFLIYTL</sequence>